<evidence type="ECO:0000313" key="2">
    <source>
        <dbReference type="Proteomes" id="UP000245468"/>
    </source>
</evidence>
<name>A0A2S2DXK4_9BACT</name>
<reference evidence="2" key="1">
    <citation type="submission" date="2018-05" db="EMBL/GenBank/DDBJ databases">
        <title>Pseudarcicella sp. HME7025 Genome sequencing and assembly.</title>
        <authorList>
            <person name="Kim H."/>
            <person name="Kang H."/>
            <person name="Joh K."/>
        </authorList>
    </citation>
    <scope>NUCLEOTIDE SEQUENCE [LARGE SCALE GENOMIC DNA]</scope>
    <source>
        <strain evidence="2">HME7025</strain>
    </source>
</reference>
<evidence type="ECO:0000313" key="1">
    <source>
        <dbReference type="EMBL" id="AWL09497.1"/>
    </source>
</evidence>
<keyword evidence="2" id="KW-1185">Reference proteome</keyword>
<gene>
    <name evidence="1" type="ORF">HME7025_01644</name>
</gene>
<organism evidence="1 2">
    <name type="scientific">Aquirufa nivalisilvae</name>
    <dbReference type="NCBI Taxonomy" id="2516557"/>
    <lineage>
        <taxon>Bacteria</taxon>
        <taxon>Pseudomonadati</taxon>
        <taxon>Bacteroidota</taxon>
        <taxon>Cytophagia</taxon>
        <taxon>Cytophagales</taxon>
        <taxon>Flectobacillaceae</taxon>
        <taxon>Aquirufa</taxon>
    </lineage>
</organism>
<dbReference type="EMBL" id="CP029346">
    <property type="protein sequence ID" value="AWL09497.1"/>
    <property type="molecule type" value="Genomic_DNA"/>
</dbReference>
<accession>A0A2S2DXK4</accession>
<proteinExistence type="predicted"/>
<dbReference type="KEGG" id="psez:HME7025_01644"/>
<protein>
    <submittedName>
        <fullName evidence="1">Uncharacterized protein</fullName>
    </submittedName>
</protein>
<dbReference type="AlphaFoldDB" id="A0A2S2DXK4"/>
<dbReference type="RefSeq" id="WP_109323176.1">
    <property type="nucleotide sequence ID" value="NZ_CP029346.1"/>
</dbReference>
<sequence>MIDIRLDQKPTSVSIRYNGYYKVVLLLAIIKHCGYSKKASLELLHVVFWSLRNENNYQVLLDLANQQRNSLVPWTFEHGIDEVLALGFINGYIEKIIVSQTLEIKITDKGNEIINSINQFELFQDEIQKIRTLGVIPKNRLNSANKNWKLI</sequence>
<dbReference type="OrthoDB" id="1266632at2"/>
<dbReference type="Proteomes" id="UP000245468">
    <property type="component" value="Chromosome"/>
</dbReference>